<dbReference type="RefSeq" id="WP_205215254.1">
    <property type="nucleotide sequence ID" value="NZ_CP015163.1"/>
</dbReference>
<name>A0A344L281_9PSEU</name>
<accession>A0A344L281</accession>
<evidence type="ECO:0000313" key="2">
    <source>
        <dbReference type="Proteomes" id="UP000250434"/>
    </source>
</evidence>
<dbReference type="EMBL" id="CP015163">
    <property type="protein sequence ID" value="AXB42155.1"/>
    <property type="molecule type" value="Genomic_DNA"/>
</dbReference>
<gene>
    <name evidence="1" type="ORF">A4R43_06090</name>
</gene>
<sequence>MGAGLDADFEIGSVSKGITGLLYADSLERGEVTPSTTLGELRTSWHPARCPDRRGLAHP</sequence>
<dbReference type="AlphaFoldDB" id="A0A344L281"/>
<evidence type="ECO:0008006" key="3">
    <source>
        <dbReference type="Google" id="ProtNLM"/>
    </source>
</evidence>
<organism evidence="1 2">
    <name type="scientific">Amycolatopsis albispora</name>
    <dbReference type="NCBI Taxonomy" id="1804986"/>
    <lineage>
        <taxon>Bacteria</taxon>
        <taxon>Bacillati</taxon>
        <taxon>Actinomycetota</taxon>
        <taxon>Actinomycetes</taxon>
        <taxon>Pseudonocardiales</taxon>
        <taxon>Pseudonocardiaceae</taxon>
        <taxon>Amycolatopsis</taxon>
    </lineage>
</organism>
<evidence type="ECO:0000313" key="1">
    <source>
        <dbReference type="EMBL" id="AXB42155.1"/>
    </source>
</evidence>
<dbReference type="KEGG" id="aab:A4R43_06090"/>
<proteinExistence type="predicted"/>
<protein>
    <recommendedName>
        <fullName evidence="3">Beta-lactamase</fullName>
    </recommendedName>
</protein>
<reference evidence="1 2" key="1">
    <citation type="submission" date="2016-04" db="EMBL/GenBank/DDBJ databases">
        <title>Complete genome sequence and analysis of deep-sea sediment isolate, Amycolatopsis sp. WP1.</title>
        <authorList>
            <person name="Wang H."/>
            <person name="Chen S."/>
            <person name="Wu Q."/>
        </authorList>
    </citation>
    <scope>NUCLEOTIDE SEQUENCE [LARGE SCALE GENOMIC DNA]</scope>
    <source>
        <strain evidence="1 2">WP1</strain>
    </source>
</reference>
<dbReference type="Proteomes" id="UP000250434">
    <property type="component" value="Chromosome"/>
</dbReference>
<keyword evidence="2" id="KW-1185">Reference proteome</keyword>